<evidence type="ECO:0000256" key="6">
    <source>
        <dbReference type="ARBA" id="ARBA00037968"/>
    </source>
</evidence>
<proteinExistence type="inferred from homology"/>
<evidence type="ECO:0000256" key="7">
    <source>
        <dbReference type="SAM" id="Phobius"/>
    </source>
</evidence>
<protein>
    <submittedName>
        <fullName evidence="9">CYFA0S08e02916g1_1</fullName>
    </submittedName>
</protein>
<dbReference type="Pfam" id="PF07690">
    <property type="entry name" value="MFS_1"/>
    <property type="match status" value="1"/>
</dbReference>
<dbReference type="EMBL" id="LK052893">
    <property type="protein sequence ID" value="CDR42041.1"/>
    <property type="molecule type" value="Genomic_DNA"/>
</dbReference>
<evidence type="ECO:0000259" key="8">
    <source>
        <dbReference type="PROSITE" id="PS50850"/>
    </source>
</evidence>
<dbReference type="GO" id="GO:0016020">
    <property type="term" value="C:membrane"/>
    <property type="evidence" value="ECO:0007669"/>
    <property type="project" value="UniProtKB-SubCell"/>
</dbReference>
<keyword evidence="5 7" id="KW-0472">Membrane</keyword>
<dbReference type="SUPFAM" id="SSF103473">
    <property type="entry name" value="MFS general substrate transporter"/>
    <property type="match status" value="1"/>
</dbReference>
<reference evidence="9" key="1">
    <citation type="journal article" date="2014" name="Genome Announc.">
        <title>Genome sequence of the yeast Cyberlindnera fabianii (Hansenula fabianii).</title>
        <authorList>
            <person name="Freel K.C."/>
            <person name="Sarilar V."/>
            <person name="Neuveglise C."/>
            <person name="Devillers H."/>
            <person name="Friedrich A."/>
            <person name="Schacherer J."/>
        </authorList>
    </citation>
    <scope>NUCLEOTIDE SEQUENCE</scope>
    <source>
        <strain evidence="9">YJS4271</strain>
    </source>
</reference>
<feature type="transmembrane region" description="Helical" evidence="7">
    <location>
        <begin position="255"/>
        <end position="275"/>
    </location>
</feature>
<feature type="transmembrane region" description="Helical" evidence="7">
    <location>
        <begin position="220"/>
        <end position="243"/>
    </location>
</feature>
<dbReference type="Gene3D" id="1.20.1250.20">
    <property type="entry name" value="MFS general substrate transporter like domains"/>
    <property type="match status" value="2"/>
</dbReference>
<feature type="transmembrane region" description="Helical" evidence="7">
    <location>
        <begin position="480"/>
        <end position="501"/>
    </location>
</feature>
<evidence type="ECO:0000256" key="1">
    <source>
        <dbReference type="ARBA" id="ARBA00004141"/>
    </source>
</evidence>
<evidence type="ECO:0000313" key="9">
    <source>
        <dbReference type="EMBL" id="CDR42041.1"/>
    </source>
</evidence>
<comment type="subcellular location">
    <subcellularLocation>
        <location evidence="1">Membrane</location>
        <topology evidence="1">Multi-pass membrane protein</topology>
    </subcellularLocation>
</comment>
<dbReference type="GO" id="GO:0022857">
    <property type="term" value="F:transmembrane transporter activity"/>
    <property type="evidence" value="ECO:0007669"/>
    <property type="project" value="InterPro"/>
</dbReference>
<dbReference type="PANTHER" id="PTHR43791">
    <property type="entry name" value="PERMEASE-RELATED"/>
    <property type="match status" value="1"/>
</dbReference>
<evidence type="ECO:0000256" key="3">
    <source>
        <dbReference type="ARBA" id="ARBA00022692"/>
    </source>
</evidence>
<dbReference type="CDD" id="cd17327">
    <property type="entry name" value="MFS_FEN2_like"/>
    <property type="match status" value="1"/>
</dbReference>
<keyword evidence="3 7" id="KW-0812">Transmembrane</keyword>
<feature type="transmembrane region" description="Helical" evidence="7">
    <location>
        <begin position="419"/>
        <end position="437"/>
    </location>
</feature>
<comment type="similarity">
    <text evidence="6">Belongs to the major facilitator superfamily. Allantoate permease family.</text>
</comment>
<feature type="transmembrane region" description="Helical" evidence="7">
    <location>
        <begin position="324"/>
        <end position="348"/>
    </location>
</feature>
<feature type="transmembrane region" description="Helical" evidence="7">
    <location>
        <begin position="449"/>
        <end position="468"/>
    </location>
</feature>
<accession>A0A061AWN3</accession>
<evidence type="ECO:0000256" key="2">
    <source>
        <dbReference type="ARBA" id="ARBA00022448"/>
    </source>
</evidence>
<dbReference type="PhylomeDB" id="A0A061AWN3"/>
<organism evidence="9">
    <name type="scientific">Cyberlindnera fabianii</name>
    <name type="common">Yeast</name>
    <name type="synonym">Hansenula fabianii</name>
    <dbReference type="NCBI Taxonomy" id="36022"/>
    <lineage>
        <taxon>Eukaryota</taxon>
        <taxon>Fungi</taxon>
        <taxon>Dikarya</taxon>
        <taxon>Ascomycota</taxon>
        <taxon>Saccharomycotina</taxon>
        <taxon>Saccharomycetes</taxon>
        <taxon>Phaffomycetales</taxon>
        <taxon>Phaffomycetaceae</taxon>
        <taxon>Cyberlindnera</taxon>
    </lineage>
</organism>
<gene>
    <name evidence="9" type="ORF">CYFA0S_08e02916g</name>
</gene>
<feature type="transmembrane region" description="Helical" evidence="7">
    <location>
        <begin position="360"/>
        <end position="381"/>
    </location>
</feature>
<dbReference type="InterPro" id="IPR036259">
    <property type="entry name" value="MFS_trans_sf"/>
</dbReference>
<keyword evidence="4 7" id="KW-1133">Transmembrane helix</keyword>
<sequence length="545" mass="60956">MEERDSMFPKHHLYRLPKMTASFDEEKNIGTEKASISPEESQIGHVITTIISPGGKEVAVTGDVDEAMKLAIASENIELTPERASKLLRKIDLYLLPLLGLLYAVQFMDKTTNANAAIMGLKTDLNMVGDMYTWVGSSFYLGYLAFEFPVSSMLQRFPLAKMTSIFIFLWGIVLCLHATPNYGGFIFLRTMLGALESSITPAMMILTSQWYKREEQFMRTCIWFGCNGFGMMFGSAIALGISVHSDNYSIEGWKILFIVTGLITIVVAIMFFFHIPDTPAGAWFLTDEEKLMVVERIRSNNQGFGNKHFKKKQFVEALTDIRTWVFFFFALLTNIPNGGISNFGAILLTSDFGFTIHETLKWGMVPGAVELIGCPLFGYLSKYVKNRMIAAIVAIAITLIGACLLAFATEAKQARMAGYFVQGIAPVGMIACLSLFSSNVAGHTKKLSVNAIYLVGYCVGNLIGPQTFRALDAPSYNPAKITIVACYLVSLFLLGWFYFSYWNDNRKRDARQSEREKLGMTEPVMENLEFADLTDKENPNFRYAL</sequence>
<dbReference type="AlphaFoldDB" id="A0A061AWN3"/>
<dbReference type="InterPro" id="IPR020846">
    <property type="entry name" value="MFS_dom"/>
</dbReference>
<dbReference type="PANTHER" id="PTHR43791:SF1">
    <property type="entry name" value="ALLANTOATE PERMEASE"/>
    <property type="match status" value="1"/>
</dbReference>
<dbReference type="PROSITE" id="PS50850">
    <property type="entry name" value="MFS"/>
    <property type="match status" value="1"/>
</dbReference>
<keyword evidence="2" id="KW-0813">Transport</keyword>
<dbReference type="VEuPathDB" id="FungiDB:BON22_4936"/>
<feature type="transmembrane region" description="Helical" evidence="7">
    <location>
        <begin position="162"/>
        <end position="180"/>
    </location>
</feature>
<feature type="domain" description="Major facilitator superfamily (MFS) profile" evidence="8">
    <location>
        <begin position="95"/>
        <end position="507"/>
    </location>
</feature>
<feature type="transmembrane region" description="Helical" evidence="7">
    <location>
        <begin position="131"/>
        <end position="150"/>
    </location>
</feature>
<evidence type="ECO:0000256" key="4">
    <source>
        <dbReference type="ARBA" id="ARBA00022989"/>
    </source>
</evidence>
<dbReference type="OrthoDB" id="6730379at2759"/>
<name>A0A061AWN3_CYBFA</name>
<evidence type="ECO:0000256" key="5">
    <source>
        <dbReference type="ARBA" id="ARBA00023136"/>
    </source>
</evidence>
<dbReference type="FunFam" id="1.20.1250.20:FF:000064">
    <property type="entry name" value="MFS allantoate transporter"/>
    <property type="match status" value="1"/>
</dbReference>
<feature type="transmembrane region" description="Helical" evidence="7">
    <location>
        <begin position="388"/>
        <end position="407"/>
    </location>
</feature>
<dbReference type="InterPro" id="IPR011701">
    <property type="entry name" value="MFS"/>
</dbReference>